<sequence length="62" mass="6948">MFNNTPTLNHEEQQVAADRIHDLMAKGLSSGEAIMLVAHEIREADAKKRGVQEVVETEDDEE</sequence>
<keyword evidence="2" id="KW-1185">Reference proteome</keyword>
<protein>
    <submittedName>
        <fullName evidence="1">YoaH family protein</fullName>
    </submittedName>
</protein>
<organism evidence="1 2">
    <name type="scientific">Photobacterium frigidiphilum</name>
    <dbReference type="NCBI Taxonomy" id="264736"/>
    <lineage>
        <taxon>Bacteria</taxon>
        <taxon>Pseudomonadati</taxon>
        <taxon>Pseudomonadota</taxon>
        <taxon>Gammaproteobacteria</taxon>
        <taxon>Vibrionales</taxon>
        <taxon>Vibrionaceae</taxon>
        <taxon>Photobacterium</taxon>
    </lineage>
</organism>
<gene>
    <name evidence="1" type="ORF">C9J12_25260</name>
</gene>
<proteinExistence type="predicted"/>
<reference evidence="1 2" key="1">
    <citation type="submission" date="2018-01" db="EMBL/GenBank/DDBJ databases">
        <title>Whole genome sequencing of Histamine producing bacteria.</title>
        <authorList>
            <person name="Butler K."/>
        </authorList>
    </citation>
    <scope>NUCLEOTIDE SEQUENCE [LARGE SCALE GENOMIC DNA]</scope>
    <source>
        <strain evidence="1 2">JCM 12947</strain>
    </source>
</reference>
<name>A0A2T3J7Y9_9GAMM</name>
<evidence type="ECO:0000313" key="1">
    <source>
        <dbReference type="EMBL" id="PSU44889.1"/>
    </source>
</evidence>
<comment type="caution">
    <text evidence="1">The sequence shown here is derived from an EMBL/GenBank/DDBJ whole genome shotgun (WGS) entry which is preliminary data.</text>
</comment>
<dbReference type="AlphaFoldDB" id="A0A2T3J7Y9"/>
<dbReference type="EMBL" id="PYMJ01000040">
    <property type="protein sequence ID" value="PSU44889.1"/>
    <property type="molecule type" value="Genomic_DNA"/>
</dbReference>
<dbReference type="OrthoDB" id="6522084at2"/>
<dbReference type="Pfam" id="PF03701">
    <property type="entry name" value="UPF0181"/>
    <property type="match status" value="1"/>
</dbReference>
<accession>A0A2T3J7Y9</accession>
<dbReference type="RefSeq" id="WP_041395094.1">
    <property type="nucleotide sequence ID" value="NZ_JAKJUA010000037.1"/>
</dbReference>
<dbReference type="Proteomes" id="UP000240987">
    <property type="component" value="Unassembled WGS sequence"/>
</dbReference>
<dbReference type="NCBIfam" id="NF003476">
    <property type="entry name" value="PRK05114.1"/>
    <property type="match status" value="1"/>
</dbReference>
<dbReference type="InterPro" id="IPR005371">
    <property type="entry name" value="UPF0181"/>
</dbReference>
<evidence type="ECO:0000313" key="2">
    <source>
        <dbReference type="Proteomes" id="UP000240987"/>
    </source>
</evidence>